<comment type="caution">
    <text evidence="2">The sequence shown here is derived from an EMBL/GenBank/DDBJ whole genome shotgun (WGS) entry which is preliminary data.</text>
</comment>
<evidence type="ECO:0000313" key="2">
    <source>
        <dbReference type="EMBL" id="CAG8460290.1"/>
    </source>
</evidence>
<dbReference type="EMBL" id="CAJVPI010000027">
    <property type="protein sequence ID" value="CAG8460290.1"/>
    <property type="molecule type" value="Genomic_DNA"/>
</dbReference>
<gene>
    <name evidence="2" type="ORF">PBRASI_LOCUS541</name>
</gene>
<feature type="chain" id="PRO_5040436072" evidence="1">
    <location>
        <begin position="22"/>
        <end position="176"/>
    </location>
</feature>
<evidence type="ECO:0000256" key="1">
    <source>
        <dbReference type="SAM" id="SignalP"/>
    </source>
</evidence>
<evidence type="ECO:0000313" key="3">
    <source>
        <dbReference type="Proteomes" id="UP000789739"/>
    </source>
</evidence>
<dbReference type="OrthoDB" id="10357302at2759"/>
<sequence length="176" mass="18992">MKLVYFLSLLVALIFADSTQASATRLAKKWNKPCCPISRCVFNKGDQLVNAPGFSGNTFNGLLQFTQSPNNTLQISGFINIQGAINEEVEGVYNIHVANCSTASTPTPGDPPTIDLDFESFGLPILTSADLGISNITNQCCFVVEEFAVFQGSIPPKERIYGVAPVETVVDCTNIH</sequence>
<organism evidence="2 3">
    <name type="scientific">Paraglomus brasilianum</name>
    <dbReference type="NCBI Taxonomy" id="144538"/>
    <lineage>
        <taxon>Eukaryota</taxon>
        <taxon>Fungi</taxon>
        <taxon>Fungi incertae sedis</taxon>
        <taxon>Mucoromycota</taxon>
        <taxon>Glomeromycotina</taxon>
        <taxon>Glomeromycetes</taxon>
        <taxon>Paraglomerales</taxon>
        <taxon>Paraglomeraceae</taxon>
        <taxon>Paraglomus</taxon>
    </lineage>
</organism>
<keyword evidence="1" id="KW-0732">Signal</keyword>
<keyword evidence="3" id="KW-1185">Reference proteome</keyword>
<name>A0A9N8Z1U3_9GLOM</name>
<feature type="signal peptide" evidence="1">
    <location>
        <begin position="1"/>
        <end position="21"/>
    </location>
</feature>
<protein>
    <submittedName>
        <fullName evidence="2">3129_t:CDS:1</fullName>
    </submittedName>
</protein>
<dbReference type="Proteomes" id="UP000789739">
    <property type="component" value="Unassembled WGS sequence"/>
</dbReference>
<accession>A0A9N8Z1U3</accession>
<reference evidence="2" key="1">
    <citation type="submission" date="2021-06" db="EMBL/GenBank/DDBJ databases">
        <authorList>
            <person name="Kallberg Y."/>
            <person name="Tangrot J."/>
            <person name="Rosling A."/>
        </authorList>
    </citation>
    <scope>NUCLEOTIDE SEQUENCE</scope>
    <source>
        <strain evidence="2">BR232B</strain>
    </source>
</reference>
<proteinExistence type="predicted"/>
<dbReference type="AlphaFoldDB" id="A0A9N8Z1U3"/>